<evidence type="ECO:0000256" key="1">
    <source>
        <dbReference type="SAM" id="MobiDB-lite"/>
    </source>
</evidence>
<sequence length="307" mass="34742">MQATATEESTPKSRTGTPATTTENPILIWLISLNRGYTADEYDAFYSFLNDYFSHIPLGSYRPEDPNSFRHIITQLLPILMMRHRRIGRKSWRDCVSPNGKHWIEQLSSGMQPDAFLRSMIGYHIQHGPSLCGIAMTQGVQKRVINLGLGIRLATLPKSASLEQHVHAFHSQLTPSEIKLIPLDEGSETALRRLAIILVLKDAYVTAIGQASSFDYRRLSFDVPAAHARCDGHPLTGWEFRIWNAKLGVARGDVIVEESYMCATAFFRPESDADSKFIWNDEKRTLPQWVQFLDIDQMLKVLPKLSA</sequence>
<dbReference type="AlphaFoldDB" id="A0A0D7B7I1"/>
<dbReference type="GO" id="GO:0008897">
    <property type="term" value="F:holo-[acyl-carrier-protein] synthase activity"/>
    <property type="evidence" value="ECO:0007669"/>
    <property type="project" value="InterPro"/>
</dbReference>
<gene>
    <name evidence="2" type="ORF">CYLTODRAFT_398711</name>
</gene>
<dbReference type="Proteomes" id="UP000054007">
    <property type="component" value="Unassembled WGS sequence"/>
</dbReference>
<accession>A0A0D7B7I1</accession>
<name>A0A0D7B7I1_9AGAR</name>
<reference evidence="2 3" key="1">
    <citation type="journal article" date="2015" name="Fungal Genet. Biol.">
        <title>Evolution of novel wood decay mechanisms in Agaricales revealed by the genome sequences of Fistulina hepatica and Cylindrobasidium torrendii.</title>
        <authorList>
            <person name="Floudas D."/>
            <person name="Held B.W."/>
            <person name="Riley R."/>
            <person name="Nagy L.G."/>
            <person name="Koehler G."/>
            <person name="Ransdell A.S."/>
            <person name="Younus H."/>
            <person name="Chow J."/>
            <person name="Chiniquy J."/>
            <person name="Lipzen A."/>
            <person name="Tritt A."/>
            <person name="Sun H."/>
            <person name="Haridas S."/>
            <person name="LaButti K."/>
            <person name="Ohm R.A."/>
            <person name="Kues U."/>
            <person name="Blanchette R.A."/>
            <person name="Grigoriev I.V."/>
            <person name="Minto R.E."/>
            <person name="Hibbett D.S."/>
        </authorList>
    </citation>
    <scope>NUCLEOTIDE SEQUENCE [LARGE SCALE GENOMIC DNA]</scope>
    <source>
        <strain evidence="2 3">FP15055 ss-10</strain>
    </source>
</reference>
<dbReference type="Gene3D" id="3.90.470.20">
    <property type="entry name" value="4'-phosphopantetheinyl transferase domain"/>
    <property type="match status" value="1"/>
</dbReference>
<dbReference type="GO" id="GO:0000287">
    <property type="term" value="F:magnesium ion binding"/>
    <property type="evidence" value="ECO:0007669"/>
    <property type="project" value="InterPro"/>
</dbReference>
<dbReference type="InterPro" id="IPR037143">
    <property type="entry name" value="4-PPantetheinyl_Trfase_dom_sf"/>
</dbReference>
<protein>
    <submittedName>
        <fullName evidence="2">Uncharacterized protein</fullName>
    </submittedName>
</protein>
<dbReference type="OrthoDB" id="26719at2759"/>
<evidence type="ECO:0000313" key="2">
    <source>
        <dbReference type="EMBL" id="KIY66442.1"/>
    </source>
</evidence>
<dbReference type="EMBL" id="KN880554">
    <property type="protein sequence ID" value="KIY66442.1"/>
    <property type="molecule type" value="Genomic_DNA"/>
</dbReference>
<evidence type="ECO:0000313" key="3">
    <source>
        <dbReference type="Proteomes" id="UP000054007"/>
    </source>
</evidence>
<keyword evidence="3" id="KW-1185">Reference proteome</keyword>
<organism evidence="2 3">
    <name type="scientific">Cylindrobasidium torrendii FP15055 ss-10</name>
    <dbReference type="NCBI Taxonomy" id="1314674"/>
    <lineage>
        <taxon>Eukaryota</taxon>
        <taxon>Fungi</taxon>
        <taxon>Dikarya</taxon>
        <taxon>Basidiomycota</taxon>
        <taxon>Agaricomycotina</taxon>
        <taxon>Agaricomycetes</taxon>
        <taxon>Agaricomycetidae</taxon>
        <taxon>Agaricales</taxon>
        <taxon>Marasmiineae</taxon>
        <taxon>Physalacriaceae</taxon>
        <taxon>Cylindrobasidium</taxon>
    </lineage>
</organism>
<proteinExistence type="predicted"/>
<feature type="region of interest" description="Disordered" evidence="1">
    <location>
        <begin position="1"/>
        <end position="20"/>
    </location>
</feature>
<dbReference type="STRING" id="1314674.A0A0D7B7I1"/>